<organism evidence="2 3">
    <name type="scientific">Phlebotomus papatasi</name>
    <name type="common">Sandfly</name>
    <dbReference type="NCBI Taxonomy" id="29031"/>
    <lineage>
        <taxon>Eukaryota</taxon>
        <taxon>Metazoa</taxon>
        <taxon>Ecdysozoa</taxon>
        <taxon>Arthropoda</taxon>
        <taxon>Hexapoda</taxon>
        <taxon>Insecta</taxon>
        <taxon>Pterygota</taxon>
        <taxon>Neoptera</taxon>
        <taxon>Endopterygota</taxon>
        <taxon>Diptera</taxon>
        <taxon>Nematocera</taxon>
        <taxon>Psychodoidea</taxon>
        <taxon>Psychodidae</taxon>
        <taxon>Phlebotomus</taxon>
        <taxon>Phlebotomus</taxon>
    </lineage>
</organism>
<dbReference type="AlphaFoldDB" id="A0A1B0GNY9"/>
<protein>
    <submittedName>
        <fullName evidence="2">Uncharacterized protein</fullName>
    </submittedName>
</protein>
<feature type="compositionally biased region" description="Basic and acidic residues" evidence="1">
    <location>
        <begin position="1"/>
        <end position="12"/>
    </location>
</feature>
<evidence type="ECO:0000313" key="3">
    <source>
        <dbReference type="Proteomes" id="UP000092462"/>
    </source>
</evidence>
<name>A0A1B0GNY9_PHLPP</name>
<keyword evidence="3" id="KW-1185">Reference proteome</keyword>
<dbReference type="VEuPathDB" id="VectorBase:PPAI006285"/>
<dbReference type="Proteomes" id="UP000092462">
    <property type="component" value="Unassembled WGS sequence"/>
</dbReference>
<reference evidence="2" key="1">
    <citation type="submission" date="2022-08" db="UniProtKB">
        <authorList>
            <consortium name="EnsemblMetazoa"/>
        </authorList>
    </citation>
    <scope>IDENTIFICATION</scope>
    <source>
        <strain evidence="2">Israel</strain>
    </source>
</reference>
<dbReference type="EMBL" id="AJVK01005625">
    <property type="status" value="NOT_ANNOTATED_CDS"/>
    <property type="molecule type" value="Genomic_DNA"/>
</dbReference>
<proteinExistence type="predicted"/>
<feature type="region of interest" description="Disordered" evidence="1">
    <location>
        <begin position="1"/>
        <end position="26"/>
    </location>
</feature>
<evidence type="ECO:0000313" key="2">
    <source>
        <dbReference type="EnsemblMetazoa" id="PPAI006285-PA"/>
    </source>
</evidence>
<evidence type="ECO:0000256" key="1">
    <source>
        <dbReference type="SAM" id="MobiDB-lite"/>
    </source>
</evidence>
<dbReference type="VEuPathDB" id="VectorBase:PPAPM1_007847"/>
<accession>A0A1B0GNY9</accession>
<dbReference type="EnsemblMetazoa" id="PPAI006285-RA">
    <property type="protein sequence ID" value="PPAI006285-PA"/>
    <property type="gene ID" value="PPAI006285"/>
</dbReference>
<sequence>MMRRNSALDRSQRQSTSSGGLPSPPVVEVGGSIGFKIVSSTLLPQVVIPKLPPKPKPPNS</sequence>